<organism evidence="1">
    <name type="scientific">marine metagenome</name>
    <dbReference type="NCBI Taxonomy" id="408172"/>
    <lineage>
        <taxon>unclassified sequences</taxon>
        <taxon>metagenomes</taxon>
        <taxon>ecological metagenomes</taxon>
    </lineage>
</organism>
<evidence type="ECO:0000313" key="1">
    <source>
        <dbReference type="EMBL" id="SVA54003.1"/>
    </source>
</evidence>
<sequence>MLHLFHFHHGLSHTSGWNPEPLFQILSSTPDAVKVKL</sequence>
<name>A0A381WQ29_9ZZZZ</name>
<feature type="non-terminal residue" evidence="1">
    <location>
        <position position="37"/>
    </location>
</feature>
<proteinExistence type="predicted"/>
<gene>
    <name evidence="1" type="ORF">METZ01_LOCUS106857</name>
</gene>
<dbReference type="EMBL" id="UINC01012355">
    <property type="protein sequence ID" value="SVA54003.1"/>
    <property type="molecule type" value="Genomic_DNA"/>
</dbReference>
<dbReference type="AlphaFoldDB" id="A0A381WQ29"/>
<accession>A0A381WQ29</accession>
<reference evidence="1" key="1">
    <citation type="submission" date="2018-05" db="EMBL/GenBank/DDBJ databases">
        <authorList>
            <person name="Lanie J.A."/>
            <person name="Ng W.-L."/>
            <person name="Kazmierczak K.M."/>
            <person name="Andrzejewski T.M."/>
            <person name="Davidsen T.M."/>
            <person name="Wayne K.J."/>
            <person name="Tettelin H."/>
            <person name="Glass J.I."/>
            <person name="Rusch D."/>
            <person name="Podicherti R."/>
            <person name="Tsui H.-C.T."/>
            <person name="Winkler M.E."/>
        </authorList>
    </citation>
    <scope>NUCLEOTIDE SEQUENCE</scope>
</reference>
<protein>
    <submittedName>
        <fullName evidence="1">Uncharacterized protein</fullName>
    </submittedName>
</protein>